<organism evidence="11 12">
    <name type="scientific">Polypedilum vanderplanki</name>
    <name type="common">Sleeping chironomid midge</name>
    <dbReference type="NCBI Taxonomy" id="319348"/>
    <lineage>
        <taxon>Eukaryota</taxon>
        <taxon>Metazoa</taxon>
        <taxon>Ecdysozoa</taxon>
        <taxon>Arthropoda</taxon>
        <taxon>Hexapoda</taxon>
        <taxon>Insecta</taxon>
        <taxon>Pterygota</taxon>
        <taxon>Neoptera</taxon>
        <taxon>Endopterygota</taxon>
        <taxon>Diptera</taxon>
        <taxon>Nematocera</taxon>
        <taxon>Chironomoidea</taxon>
        <taxon>Chironomidae</taxon>
        <taxon>Chironominae</taxon>
        <taxon>Polypedilum</taxon>
        <taxon>Polypedilum</taxon>
    </lineage>
</organism>
<dbReference type="SMART" id="SM00714">
    <property type="entry name" value="LITAF"/>
    <property type="match status" value="1"/>
</dbReference>
<evidence type="ECO:0000256" key="3">
    <source>
        <dbReference type="ARBA" id="ARBA00004630"/>
    </source>
</evidence>
<feature type="transmembrane region" description="Helical" evidence="9">
    <location>
        <begin position="112"/>
        <end position="131"/>
    </location>
</feature>
<comment type="caution">
    <text evidence="11">The sequence shown here is derived from an EMBL/GenBank/DDBJ whole genome shotgun (WGS) entry which is preliminary data.</text>
</comment>
<feature type="domain" description="LITAF" evidence="10">
    <location>
        <begin position="70"/>
        <end position="155"/>
    </location>
</feature>
<dbReference type="InterPro" id="IPR006629">
    <property type="entry name" value="LITAF"/>
</dbReference>
<keyword evidence="7 9" id="KW-0472">Membrane</keyword>
<dbReference type="PANTHER" id="PTHR23292">
    <property type="entry name" value="LIPOPOLYSACCHARIDE-INDUCED TUMOR NECROSIS FACTOR-ALPHA FACTOR"/>
    <property type="match status" value="1"/>
</dbReference>
<gene>
    <name evidence="11" type="ORF">PVAND_004802</name>
</gene>
<dbReference type="PANTHER" id="PTHR23292:SF14">
    <property type="entry name" value="FI16615P1-RELATED"/>
    <property type="match status" value="1"/>
</dbReference>
<name>A0A9J6BY17_POLVA</name>
<evidence type="ECO:0000256" key="6">
    <source>
        <dbReference type="ARBA" id="ARBA00022833"/>
    </source>
</evidence>
<reference evidence="11" key="1">
    <citation type="submission" date="2021-03" db="EMBL/GenBank/DDBJ databases">
        <title>Chromosome level genome of the anhydrobiotic midge Polypedilum vanderplanki.</title>
        <authorList>
            <person name="Yoshida Y."/>
            <person name="Kikawada T."/>
            <person name="Gusev O."/>
        </authorList>
    </citation>
    <scope>NUCLEOTIDE SEQUENCE</scope>
    <source>
        <strain evidence="11">NIAS01</strain>
        <tissue evidence="11">Whole body or cell culture</tissue>
    </source>
</reference>
<dbReference type="GO" id="GO:0005765">
    <property type="term" value="C:lysosomal membrane"/>
    <property type="evidence" value="ECO:0007669"/>
    <property type="project" value="UniProtKB-SubCell"/>
</dbReference>
<feature type="compositionally biased region" description="Low complexity" evidence="8">
    <location>
        <begin position="1"/>
        <end position="35"/>
    </location>
</feature>
<evidence type="ECO:0000256" key="5">
    <source>
        <dbReference type="ARBA" id="ARBA00022723"/>
    </source>
</evidence>
<evidence type="ECO:0000256" key="7">
    <source>
        <dbReference type="ARBA" id="ARBA00023136"/>
    </source>
</evidence>
<evidence type="ECO:0000256" key="9">
    <source>
        <dbReference type="SAM" id="Phobius"/>
    </source>
</evidence>
<evidence type="ECO:0000256" key="2">
    <source>
        <dbReference type="ARBA" id="ARBA00004481"/>
    </source>
</evidence>
<protein>
    <recommendedName>
        <fullName evidence="10">LITAF domain-containing protein</fullName>
    </recommendedName>
</protein>
<evidence type="ECO:0000256" key="8">
    <source>
        <dbReference type="SAM" id="MobiDB-lite"/>
    </source>
</evidence>
<dbReference type="GO" id="GO:0008270">
    <property type="term" value="F:zinc ion binding"/>
    <property type="evidence" value="ECO:0007669"/>
    <property type="project" value="TreeGrafter"/>
</dbReference>
<feature type="compositionally biased region" description="Polar residues" evidence="8">
    <location>
        <begin position="39"/>
        <end position="55"/>
    </location>
</feature>
<evidence type="ECO:0000259" key="10">
    <source>
        <dbReference type="PROSITE" id="PS51837"/>
    </source>
</evidence>
<sequence>MSSEKSPYPPEYSEIYPNMNQIGNSNNNENNSNMGWRQTADTTPINPTTNSSQQPPAYGGIHSSIQASTAATQILQNQSRVGLYPIQLNPCPHCSRNGKTFTTHNTTWKTHLFALILCVACCWCCVPLPYMTNNSTKIINHFCEHCQRYIGSFEQNPFR</sequence>
<dbReference type="AlphaFoldDB" id="A0A9J6BY17"/>
<evidence type="ECO:0000313" key="12">
    <source>
        <dbReference type="Proteomes" id="UP001107558"/>
    </source>
</evidence>
<keyword evidence="12" id="KW-1185">Reference proteome</keyword>
<keyword evidence="9" id="KW-1133">Transmembrane helix</keyword>
<keyword evidence="5" id="KW-0479">Metal-binding</keyword>
<dbReference type="InterPro" id="IPR037519">
    <property type="entry name" value="LITAF_fam"/>
</dbReference>
<dbReference type="Proteomes" id="UP001107558">
    <property type="component" value="Chromosome 2"/>
</dbReference>
<dbReference type="GO" id="GO:0031902">
    <property type="term" value="C:late endosome membrane"/>
    <property type="evidence" value="ECO:0007669"/>
    <property type="project" value="UniProtKB-SubCell"/>
</dbReference>
<keyword evidence="9" id="KW-0812">Transmembrane</keyword>
<evidence type="ECO:0000256" key="1">
    <source>
        <dbReference type="ARBA" id="ARBA00004414"/>
    </source>
</evidence>
<evidence type="ECO:0000313" key="11">
    <source>
        <dbReference type="EMBL" id="KAG5674857.1"/>
    </source>
</evidence>
<dbReference type="EMBL" id="JADBJN010000002">
    <property type="protein sequence ID" value="KAG5674857.1"/>
    <property type="molecule type" value="Genomic_DNA"/>
</dbReference>
<proteinExistence type="inferred from homology"/>
<feature type="region of interest" description="Disordered" evidence="8">
    <location>
        <begin position="1"/>
        <end position="61"/>
    </location>
</feature>
<evidence type="ECO:0000256" key="4">
    <source>
        <dbReference type="ARBA" id="ARBA00005975"/>
    </source>
</evidence>
<dbReference type="PROSITE" id="PS51837">
    <property type="entry name" value="LITAF"/>
    <property type="match status" value="1"/>
</dbReference>
<accession>A0A9J6BY17</accession>
<dbReference type="OrthoDB" id="5599753at2759"/>
<dbReference type="Pfam" id="PF10601">
    <property type="entry name" value="zf-LITAF-like"/>
    <property type="match status" value="1"/>
</dbReference>
<keyword evidence="6" id="KW-0862">Zinc</keyword>
<comment type="subcellular location">
    <subcellularLocation>
        <location evidence="2">Endosome membrane</location>
        <topology evidence="2">Peripheral membrane protein</topology>
    </subcellularLocation>
    <subcellularLocation>
        <location evidence="1">Late endosome membrane</location>
    </subcellularLocation>
    <subcellularLocation>
        <location evidence="3">Lysosome membrane</location>
        <topology evidence="3">Peripheral membrane protein</topology>
        <orientation evidence="3">Cytoplasmic side</orientation>
    </subcellularLocation>
</comment>
<comment type="similarity">
    <text evidence="4">Belongs to the CDIP1/LITAF family.</text>
</comment>